<dbReference type="GO" id="GO:0000139">
    <property type="term" value="C:Golgi membrane"/>
    <property type="evidence" value="ECO:0007669"/>
    <property type="project" value="UniProtKB-SubCell"/>
</dbReference>
<accession>A0A179UGE3</accession>
<dbReference type="Proteomes" id="UP000002038">
    <property type="component" value="Unassembled WGS sequence"/>
</dbReference>
<feature type="transmembrane region" description="Helical" evidence="10">
    <location>
        <begin position="70"/>
        <end position="91"/>
    </location>
</feature>
<proteinExistence type="inferred from homology"/>
<keyword evidence="6 10" id="KW-1133">Transmembrane helix</keyword>
<dbReference type="PANTHER" id="PTHR12952:SF0">
    <property type="entry name" value="PROTEIN SYS1 HOMOLOG"/>
    <property type="match status" value="1"/>
</dbReference>
<evidence type="ECO:0000256" key="7">
    <source>
        <dbReference type="ARBA" id="ARBA00023034"/>
    </source>
</evidence>
<evidence type="ECO:0000256" key="5">
    <source>
        <dbReference type="ARBA" id="ARBA00022927"/>
    </source>
</evidence>
<evidence type="ECO:0000256" key="8">
    <source>
        <dbReference type="ARBA" id="ARBA00023136"/>
    </source>
</evidence>
<evidence type="ECO:0000256" key="6">
    <source>
        <dbReference type="ARBA" id="ARBA00022989"/>
    </source>
</evidence>
<dbReference type="GeneID" id="8506564"/>
<evidence type="ECO:0000313" key="12">
    <source>
        <dbReference type="Proteomes" id="UP000002038"/>
    </source>
</evidence>
<keyword evidence="7" id="KW-0333">Golgi apparatus</keyword>
<evidence type="ECO:0000256" key="3">
    <source>
        <dbReference type="ARBA" id="ARBA00022448"/>
    </source>
</evidence>
<dbReference type="Pfam" id="PF09801">
    <property type="entry name" value="SYS1"/>
    <property type="match status" value="1"/>
</dbReference>
<keyword evidence="5" id="KW-0653">Protein transport</keyword>
<keyword evidence="12" id="KW-1185">Reference proteome</keyword>
<sequence>MQRRRRPPRAGALTDFPPLKIVTKIVYLQAAYYACATILILFTALVAGTAFSPDLILSWRSLSGDTTIGWTLGLAWLLNSAVGVIFLLLWVSRSKLIPDFALTIHFIHFLITSCYTHALPTNWLWWGLQVASSALMTFLGMWACRWRELQPIVFGGSTANASSASGGGNHGTNRSGDDTAGDGDGGDGGGFFGFSRGRGRGRNRDGGGEYEMVGMKERVDDPV</sequence>
<evidence type="ECO:0000256" key="2">
    <source>
        <dbReference type="ARBA" id="ARBA00008160"/>
    </source>
</evidence>
<comment type="subcellular location">
    <subcellularLocation>
        <location evidence="1">Golgi apparatus membrane</location>
        <topology evidence="1">Multi-pass membrane protein</topology>
    </subcellularLocation>
</comment>
<keyword evidence="4 10" id="KW-0812">Transmembrane</keyword>
<dbReference type="GO" id="GO:0005829">
    <property type="term" value="C:cytosol"/>
    <property type="evidence" value="ECO:0007669"/>
    <property type="project" value="GOC"/>
</dbReference>
<name>A0A179UGE3_BLAGS</name>
<dbReference type="GO" id="GO:0043001">
    <property type="term" value="P:Golgi to plasma membrane protein transport"/>
    <property type="evidence" value="ECO:0007669"/>
    <property type="project" value="TreeGrafter"/>
</dbReference>
<evidence type="ECO:0000256" key="1">
    <source>
        <dbReference type="ARBA" id="ARBA00004653"/>
    </source>
</evidence>
<feature type="transmembrane region" description="Helical" evidence="10">
    <location>
        <begin position="124"/>
        <end position="144"/>
    </location>
</feature>
<dbReference type="EMBL" id="GG657450">
    <property type="protein sequence ID" value="OAT06217.1"/>
    <property type="molecule type" value="Genomic_DNA"/>
</dbReference>
<dbReference type="PANTHER" id="PTHR12952">
    <property type="entry name" value="SYS1"/>
    <property type="match status" value="1"/>
</dbReference>
<feature type="transmembrane region" description="Helical" evidence="10">
    <location>
        <begin position="100"/>
        <end position="118"/>
    </location>
</feature>
<evidence type="ECO:0000256" key="4">
    <source>
        <dbReference type="ARBA" id="ARBA00022692"/>
    </source>
</evidence>
<comment type="similarity">
    <text evidence="2">Belongs to the SYS1 family.</text>
</comment>
<feature type="compositionally biased region" description="Basic and acidic residues" evidence="9">
    <location>
        <begin position="214"/>
        <end position="223"/>
    </location>
</feature>
<keyword evidence="8 10" id="KW-0472">Membrane</keyword>
<dbReference type="GO" id="GO:0034067">
    <property type="term" value="P:protein localization to Golgi apparatus"/>
    <property type="evidence" value="ECO:0007669"/>
    <property type="project" value="TreeGrafter"/>
</dbReference>
<dbReference type="STRING" id="559298.A0A179UGE3"/>
<feature type="region of interest" description="Disordered" evidence="9">
    <location>
        <begin position="163"/>
        <end position="223"/>
    </location>
</feature>
<dbReference type="KEGG" id="bgh:BDBG_02469"/>
<dbReference type="OrthoDB" id="542931at2759"/>
<dbReference type="AlphaFoldDB" id="A0A179UGE3"/>
<dbReference type="GO" id="GO:0005802">
    <property type="term" value="C:trans-Golgi network"/>
    <property type="evidence" value="ECO:0007669"/>
    <property type="project" value="TreeGrafter"/>
</dbReference>
<dbReference type="GO" id="GO:0006895">
    <property type="term" value="P:Golgi to endosome transport"/>
    <property type="evidence" value="ECO:0007669"/>
    <property type="project" value="TreeGrafter"/>
</dbReference>
<organism evidence="11 12">
    <name type="scientific">Blastomyces gilchristii (strain SLH14081)</name>
    <name type="common">Blastomyces dermatitidis</name>
    <dbReference type="NCBI Taxonomy" id="559298"/>
    <lineage>
        <taxon>Eukaryota</taxon>
        <taxon>Fungi</taxon>
        <taxon>Dikarya</taxon>
        <taxon>Ascomycota</taxon>
        <taxon>Pezizomycotina</taxon>
        <taxon>Eurotiomycetes</taxon>
        <taxon>Eurotiomycetidae</taxon>
        <taxon>Onygenales</taxon>
        <taxon>Ajellomycetaceae</taxon>
        <taxon>Blastomyces</taxon>
    </lineage>
</organism>
<reference evidence="12" key="1">
    <citation type="journal article" date="2015" name="PLoS Genet.">
        <title>The dynamic genome and transcriptome of the human fungal pathogen Blastomyces and close relative Emmonsia.</title>
        <authorList>
            <person name="Munoz J.F."/>
            <person name="Gauthier G.M."/>
            <person name="Desjardins C.A."/>
            <person name="Gallo J.E."/>
            <person name="Holder J."/>
            <person name="Sullivan T.D."/>
            <person name="Marty A.J."/>
            <person name="Carmen J.C."/>
            <person name="Chen Z."/>
            <person name="Ding L."/>
            <person name="Gujja S."/>
            <person name="Magrini V."/>
            <person name="Misas E."/>
            <person name="Mitreva M."/>
            <person name="Priest M."/>
            <person name="Saif S."/>
            <person name="Whiston E.A."/>
            <person name="Young S."/>
            <person name="Zeng Q."/>
            <person name="Goldman W.E."/>
            <person name="Mardis E.R."/>
            <person name="Taylor J.W."/>
            <person name="McEwen J.G."/>
            <person name="Clay O.K."/>
            <person name="Klein B.S."/>
            <person name="Cuomo C.A."/>
        </authorList>
    </citation>
    <scope>NUCLEOTIDE SEQUENCE [LARGE SCALE GENOMIC DNA]</scope>
    <source>
        <strain evidence="12">SLH14081</strain>
    </source>
</reference>
<feature type="transmembrane region" description="Helical" evidence="10">
    <location>
        <begin position="30"/>
        <end position="50"/>
    </location>
</feature>
<keyword evidence="3" id="KW-0813">Transport</keyword>
<dbReference type="VEuPathDB" id="FungiDB:BDBG_02469"/>
<dbReference type="InterPro" id="IPR019185">
    <property type="entry name" value="Integral_membrane_SYS1-rel"/>
</dbReference>
<evidence type="ECO:0000256" key="9">
    <source>
        <dbReference type="SAM" id="MobiDB-lite"/>
    </source>
</evidence>
<gene>
    <name evidence="11" type="ORF">BDBG_02469</name>
</gene>
<evidence type="ECO:0000256" key="10">
    <source>
        <dbReference type="SAM" id="Phobius"/>
    </source>
</evidence>
<dbReference type="RefSeq" id="XP_002627798.1">
    <property type="nucleotide sequence ID" value="XM_002627752.2"/>
</dbReference>
<evidence type="ECO:0000313" key="11">
    <source>
        <dbReference type="EMBL" id="OAT06217.1"/>
    </source>
</evidence>
<protein>
    <submittedName>
        <fullName evidence="11">Protein SYS1</fullName>
    </submittedName>
</protein>